<dbReference type="EMBL" id="HACG01046896">
    <property type="protein sequence ID" value="CEK93761.1"/>
    <property type="molecule type" value="Transcribed_RNA"/>
</dbReference>
<dbReference type="PANTHER" id="PTHR30543:SF21">
    <property type="entry name" value="NAD(P)H-DEPENDENT FMN REDUCTASE LOT6"/>
    <property type="match status" value="1"/>
</dbReference>
<dbReference type="InterPro" id="IPR005025">
    <property type="entry name" value="FMN_Rdtase-like_dom"/>
</dbReference>
<dbReference type="PANTHER" id="PTHR30543">
    <property type="entry name" value="CHROMATE REDUCTASE"/>
    <property type="match status" value="1"/>
</dbReference>
<organism evidence="2">
    <name type="scientific">Arion vulgaris</name>
    <dbReference type="NCBI Taxonomy" id="1028688"/>
    <lineage>
        <taxon>Eukaryota</taxon>
        <taxon>Metazoa</taxon>
        <taxon>Spiralia</taxon>
        <taxon>Lophotrochozoa</taxon>
        <taxon>Mollusca</taxon>
        <taxon>Gastropoda</taxon>
        <taxon>Heterobranchia</taxon>
        <taxon>Euthyneura</taxon>
        <taxon>Panpulmonata</taxon>
        <taxon>Eupulmonata</taxon>
        <taxon>Stylommatophora</taxon>
        <taxon>Helicina</taxon>
        <taxon>Arionoidea</taxon>
        <taxon>Arionidae</taxon>
        <taxon>Arion</taxon>
    </lineage>
</organism>
<gene>
    <name evidence="2" type="primary">ORF197090</name>
</gene>
<dbReference type="InterPro" id="IPR050712">
    <property type="entry name" value="NAD(P)H-dep_reductase"/>
</dbReference>
<name>A0A0B7BN34_9EUPU</name>
<proteinExistence type="predicted"/>
<dbReference type="GO" id="GO:0010181">
    <property type="term" value="F:FMN binding"/>
    <property type="evidence" value="ECO:0007669"/>
    <property type="project" value="TreeGrafter"/>
</dbReference>
<feature type="domain" description="NADPH-dependent FMN reductase-like" evidence="1">
    <location>
        <begin position="16"/>
        <end position="163"/>
    </location>
</feature>
<accession>A0A0B7BN34</accession>
<sequence length="208" mass="23591">MYRRFTEEMAGSHKLRVVLFLGSTREGRFGLRVAKFMEKQLQLKNYHVDLFDPVVLKFPLLEKPIYHYQDKTQVPQWMLDCEEKVKQADAFVVVSAEYNHSIPPALSNMLDHFGAGLFECKPSGIVTYSYGIYGGVRAGVQLRSFLSELGALSVSNMFGIPEVHKALDENGKPLNDHMVKGAEKLIGQLDWMAKAMKNHKDKFGLPKL</sequence>
<evidence type="ECO:0000313" key="2">
    <source>
        <dbReference type="EMBL" id="CEK93761.1"/>
    </source>
</evidence>
<reference evidence="2" key="1">
    <citation type="submission" date="2014-12" db="EMBL/GenBank/DDBJ databases">
        <title>Insight into the proteome of Arion vulgaris.</title>
        <authorList>
            <person name="Aradska J."/>
            <person name="Bulat T."/>
            <person name="Smidak R."/>
            <person name="Sarate P."/>
            <person name="Gangsoo J."/>
            <person name="Sialana F."/>
            <person name="Bilban M."/>
            <person name="Lubec G."/>
        </authorList>
    </citation>
    <scope>NUCLEOTIDE SEQUENCE</scope>
    <source>
        <tissue evidence="2">Skin</tissue>
    </source>
</reference>
<evidence type="ECO:0000259" key="1">
    <source>
        <dbReference type="Pfam" id="PF03358"/>
    </source>
</evidence>
<dbReference type="GO" id="GO:0016491">
    <property type="term" value="F:oxidoreductase activity"/>
    <property type="evidence" value="ECO:0007669"/>
    <property type="project" value="InterPro"/>
</dbReference>
<dbReference type="Pfam" id="PF03358">
    <property type="entry name" value="FMN_red"/>
    <property type="match status" value="1"/>
</dbReference>
<dbReference type="Gene3D" id="3.40.50.360">
    <property type="match status" value="1"/>
</dbReference>
<dbReference type="SUPFAM" id="SSF52218">
    <property type="entry name" value="Flavoproteins"/>
    <property type="match status" value="1"/>
</dbReference>
<dbReference type="InterPro" id="IPR029039">
    <property type="entry name" value="Flavoprotein-like_sf"/>
</dbReference>
<dbReference type="GO" id="GO:0005829">
    <property type="term" value="C:cytosol"/>
    <property type="evidence" value="ECO:0007669"/>
    <property type="project" value="TreeGrafter"/>
</dbReference>
<dbReference type="AlphaFoldDB" id="A0A0B7BN34"/>
<dbReference type="FunFam" id="3.40.50.360:FF:000078">
    <property type="entry name" value="Chromate reductase"/>
    <property type="match status" value="1"/>
</dbReference>
<protein>
    <recommendedName>
        <fullName evidence="1">NADPH-dependent FMN reductase-like domain-containing protein</fullName>
    </recommendedName>
</protein>